<evidence type="ECO:0000313" key="3">
    <source>
        <dbReference type="Proteomes" id="UP000054248"/>
    </source>
</evidence>
<sequence>MQICKDKPDNLSSLDALGIEKGAGKNSVLSFGSIGRTQRNRMGSMGQPPGNRSASRSIGLGLSGFPGGVSDINAVPPSPRKQKNRSAPTRVAQTVGPRGN</sequence>
<reference evidence="2 3" key="1">
    <citation type="submission" date="2014-04" db="EMBL/GenBank/DDBJ databases">
        <authorList>
            <consortium name="DOE Joint Genome Institute"/>
            <person name="Kuo A."/>
            <person name="Girlanda M."/>
            <person name="Perotto S."/>
            <person name="Kohler A."/>
            <person name="Nagy L.G."/>
            <person name="Floudas D."/>
            <person name="Copeland A."/>
            <person name="Barry K.W."/>
            <person name="Cichocki N."/>
            <person name="Veneault-Fourrey C."/>
            <person name="LaButti K."/>
            <person name="Lindquist E.A."/>
            <person name="Lipzen A."/>
            <person name="Lundell T."/>
            <person name="Morin E."/>
            <person name="Murat C."/>
            <person name="Sun H."/>
            <person name="Tunlid A."/>
            <person name="Henrissat B."/>
            <person name="Grigoriev I.V."/>
            <person name="Hibbett D.S."/>
            <person name="Martin F."/>
            <person name="Nordberg H.P."/>
            <person name="Cantor M.N."/>
            <person name="Hua S.X."/>
        </authorList>
    </citation>
    <scope>NUCLEOTIDE SEQUENCE [LARGE SCALE GENOMIC DNA]</scope>
    <source>
        <strain evidence="2 3">MUT 4182</strain>
    </source>
</reference>
<gene>
    <name evidence="2" type="ORF">M407DRAFT_27852</name>
</gene>
<dbReference type="Proteomes" id="UP000054248">
    <property type="component" value="Unassembled WGS sequence"/>
</dbReference>
<accession>A0A0C3Q2I0</accession>
<keyword evidence="3" id="KW-1185">Reference proteome</keyword>
<evidence type="ECO:0000313" key="2">
    <source>
        <dbReference type="EMBL" id="KIO22670.1"/>
    </source>
</evidence>
<proteinExistence type="predicted"/>
<feature type="region of interest" description="Disordered" evidence="1">
    <location>
        <begin position="30"/>
        <end position="100"/>
    </location>
</feature>
<dbReference type="AlphaFoldDB" id="A0A0C3Q2I0"/>
<evidence type="ECO:0000256" key="1">
    <source>
        <dbReference type="SAM" id="MobiDB-lite"/>
    </source>
</evidence>
<protein>
    <submittedName>
        <fullName evidence="2">Uncharacterized protein</fullName>
    </submittedName>
</protein>
<reference evidence="3" key="2">
    <citation type="submission" date="2015-01" db="EMBL/GenBank/DDBJ databases">
        <title>Evolutionary Origins and Diversification of the Mycorrhizal Mutualists.</title>
        <authorList>
            <consortium name="DOE Joint Genome Institute"/>
            <consortium name="Mycorrhizal Genomics Consortium"/>
            <person name="Kohler A."/>
            <person name="Kuo A."/>
            <person name="Nagy L.G."/>
            <person name="Floudas D."/>
            <person name="Copeland A."/>
            <person name="Barry K.W."/>
            <person name="Cichocki N."/>
            <person name="Veneault-Fourrey C."/>
            <person name="LaButti K."/>
            <person name="Lindquist E.A."/>
            <person name="Lipzen A."/>
            <person name="Lundell T."/>
            <person name="Morin E."/>
            <person name="Murat C."/>
            <person name="Riley R."/>
            <person name="Ohm R."/>
            <person name="Sun H."/>
            <person name="Tunlid A."/>
            <person name="Henrissat B."/>
            <person name="Grigoriev I.V."/>
            <person name="Hibbett D.S."/>
            <person name="Martin F."/>
        </authorList>
    </citation>
    <scope>NUCLEOTIDE SEQUENCE [LARGE SCALE GENOMIC DNA]</scope>
    <source>
        <strain evidence="3">MUT 4182</strain>
    </source>
</reference>
<feature type="compositionally biased region" description="Polar residues" evidence="1">
    <location>
        <begin position="30"/>
        <end position="41"/>
    </location>
</feature>
<name>A0A0C3Q2I0_9AGAM</name>
<dbReference type="EMBL" id="KN823104">
    <property type="protein sequence ID" value="KIO22670.1"/>
    <property type="molecule type" value="Genomic_DNA"/>
</dbReference>
<organism evidence="2 3">
    <name type="scientific">Tulasnella calospora MUT 4182</name>
    <dbReference type="NCBI Taxonomy" id="1051891"/>
    <lineage>
        <taxon>Eukaryota</taxon>
        <taxon>Fungi</taxon>
        <taxon>Dikarya</taxon>
        <taxon>Basidiomycota</taxon>
        <taxon>Agaricomycotina</taxon>
        <taxon>Agaricomycetes</taxon>
        <taxon>Cantharellales</taxon>
        <taxon>Tulasnellaceae</taxon>
        <taxon>Tulasnella</taxon>
    </lineage>
</organism>
<dbReference type="HOGENOM" id="CLU_2308143_0_0_1"/>